<evidence type="ECO:0000256" key="2">
    <source>
        <dbReference type="ARBA" id="ARBA00010077"/>
    </source>
</evidence>
<dbReference type="InterPro" id="IPR007023">
    <property type="entry name" value="Ribosom_reg"/>
</dbReference>
<feature type="compositionally biased region" description="Polar residues" evidence="6">
    <location>
        <begin position="284"/>
        <end position="295"/>
    </location>
</feature>
<evidence type="ECO:0000313" key="8">
    <source>
        <dbReference type="Proteomes" id="UP000614350"/>
    </source>
</evidence>
<name>A0A834KLF2_VESVU</name>
<keyword evidence="4 5" id="KW-0539">Nucleus</keyword>
<dbReference type="Pfam" id="PF04939">
    <property type="entry name" value="RRS1"/>
    <property type="match status" value="1"/>
</dbReference>
<keyword evidence="8" id="KW-1185">Reference proteome</keyword>
<evidence type="ECO:0000313" key="7">
    <source>
        <dbReference type="EMBL" id="KAF7408790.1"/>
    </source>
</evidence>
<gene>
    <name evidence="7" type="ORF">HZH66_003327</name>
</gene>
<evidence type="ECO:0000256" key="1">
    <source>
        <dbReference type="ARBA" id="ARBA00004123"/>
    </source>
</evidence>
<keyword evidence="3 5" id="KW-0690">Ribosome biogenesis</keyword>
<proteinExistence type="inferred from homology"/>
<reference evidence="7" key="1">
    <citation type="journal article" date="2020" name="G3 (Bethesda)">
        <title>High-Quality Assemblies for Three Invasive Social Wasps from the &lt;i&gt;Vespula&lt;/i&gt; Genus.</title>
        <authorList>
            <person name="Harrop T.W.R."/>
            <person name="Guhlin J."/>
            <person name="McLaughlin G.M."/>
            <person name="Permina E."/>
            <person name="Stockwell P."/>
            <person name="Gilligan J."/>
            <person name="Le Lec M.F."/>
            <person name="Gruber M.A.M."/>
            <person name="Quinn O."/>
            <person name="Lovegrove M."/>
            <person name="Duncan E.J."/>
            <person name="Remnant E.J."/>
            <person name="Van Eeckhoven J."/>
            <person name="Graham B."/>
            <person name="Knapp R.A."/>
            <person name="Langford K.W."/>
            <person name="Kronenberg Z."/>
            <person name="Press M.O."/>
            <person name="Eacker S.M."/>
            <person name="Wilson-Rankin E.E."/>
            <person name="Purcell J."/>
            <person name="Lester P.J."/>
            <person name="Dearden P.K."/>
        </authorList>
    </citation>
    <scope>NUCLEOTIDE SEQUENCE</scope>
    <source>
        <strain evidence="7">Marl-1</strain>
    </source>
</reference>
<dbReference type="Proteomes" id="UP000614350">
    <property type="component" value="Unassembled WGS sequence"/>
</dbReference>
<feature type="compositionally biased region" description="Basic residues" evidence="6">
    <location>
        <begin position="297"/>
        <end position="317"/>
    </location>
</feature>
<dbReference type="AlphaFoldDB" id="A0A834KLF2"/>
<dbReference type="GO" id="GO:0005634">
    <property type="term" value="C:nucleus"/>
    <property type="evidence" value="ECO:0007669"/>
    <property type="project" value="UniProtKB-SubCell"/>
</dbReference>
<sequence>MDVVNTILENEEVKSDSKKYTTFHKDVEPEIDLGSLLVSDSNTLDVKRLRSNSSTYLQQLTRDNVQLLINAVWNLPTERVEEAIVAQLPKPQYVLPRTRCIPKPKPLTKWQQFAKEKGIRTNKKNRTKLKWDEELQKWMPRYGYQRTKAAEQKEWLVEVGNDNNPKEDPFTAMSASKRERQSKNELQRLRNIAKSKKVKLPRVGIPTIEHFPKPSQLSTAVTVAHQSTASLGKFQERLPKEKDAKGILTKLPSLKRKAKEIPLNLKDEKEKNKDLVNKILSHKNTILNTDSSPVSTMKRKKVTSKKSKGSKKPKAGKGKRDMHMKVGGRKRR</sequence>
<comment type="similarity">
    <text evidence="2 5">Belongs to the RRS1 family.</text>
</comment>
<feature type="region of interest" description="Disordered" evidence="6">
    <location>
        <begin position="284"/>
        <end position="332"/>
    </location>
</feature>
<comment type="caution">
    <text evidence="7">The sequence shown here is derived from an EMBL/GenBank/DDBJ whole genome shotgun (WGS) entry which is preliminary data.</text>
</comment>
<dbReference type="GO" id="GO:0042254">
    <property type="term" value="P:ribosome biogenesis"/>
    <property type="evidence" value="ECO:0007669"/>
    <property type="project" value="UniProtKB-KW"/>
</dbReference>
<evidence type="ECO:0000256" key="5">
    <source>
        <dbReference type="RuleBase" id="RU364132"/>
    </source>
</evidence>
<feature type="region of interest" description="Disordered" evidence="6">
    <location>
        <begin position="160"/>
        <end position="184"/>
    </location>
</feature>
<evidence type="ECO:0000256" key="4">
    <source>
        <dbReference type="ARBA" id="ARBA00023242"/>
    </source>
</evidence>
<comment type="subcellular location">
    <subcellularLocation>
        <location evidence="1 5">Nucleus</location>
    </subcellularLocation>
</comment>
<evidence type="ECO:0000256" key="6">
    <source>
        <dbReference type="SAM" id="MobiDB-lite"/>
    </source>
</evidence>
<evidence type="ECO:0000256" key="3">
    <source>
        <dbReference type="ARBA" id="ARBA00022517"/>
    </source>
</evidence>
<accession>A0A834KLF2</accession>
<protein>
    <recommendedName>
        <fullName evidence="5">Ribosome biogenesis regulatory protein</fullName>
    </recommendedName>
</protein>
<organism evidence="7 8">
    <name type="scientific">Vespula vulgaris</name>
    <name type="common">Yellow jacket</name>
    <name type="synonym">Wasp</name>
    <dbReference type="NCBI Taxonomy" id="7454"/>
    <lineage>
        <taxon>Eukaryota</taxon>
        <taxon>Metazoa</taxon>
        <taxon>Ecdysozoa</taxon>
        <taxon>Arthropoda</taxon>
        <taxon>Hexapoda</taxon>
        <taxon>Insecta</taxon>
        <taxon>Pterygota</taxon>
        <taxon>Neoptera</taxon>
        <taxon>Endopterygota</taxon>
        <taxon>Hymenoptera</taxon>
        <taxon>Apocrita</taxon>
        <taxon>Aculeata</taxon>
        <taxon>Vespoidea</taxon>
        <taxon>Vespidae</taxon>
        <taxon>Vespinae</taxon>
        <taxon>Vespula</taxon>
    </lineage>
</organism>
<dbReference type="EMBL" id="JACSEA010000002">
    <property type="protein sequence ID" value="KAF7408790.1"/>
    <property type="molecule type" value="Genomic_DNA"/>
</dbReference>
<comment type="function">
    <text evidence="5">Involved in ribosomal large subunit assembly.</text>
</comment>